<dbReference type="OrthoDB" id="7173315at2"/>
<sequence length="96" mass="11587">MPELRLRPLARRDLTDIWRYAADRWSEDQADRYLRTLNETLLSLLEFPERGRSLESVRATYRMVRAESHLVIYRPLGQAIEVVRILHMRMDPERHL</sequence>
<dbReference type="Proteomes" id="UP000245168">
    <property type="component" value="Unassembled WGS sequence"/>
</dbReference>
<dbReference type="AlphaFoldDB" id="A0A2U2BTM5"/>
<evidence type="ECO:0000256" key="3">
    <source>
        <dbReference type="PIRNR" id="PIRNR029218"/>
    </source>
</evidence>
<dbReference type="InterPro" id="IPR051803">
    <property type="entry name" value="TA_system_RelE-like_toxin"/>
</dbReference>
<keyword evidence="5" id="KW-1185">Reference proteome</keyword>
<comment type="similarity">
    <text evidence="1 3">Belongs to the RelE toxin family.</text>
</comment>
<keyword evidence="2" id="KW-1277">Toxin-antitoxin system</keyword>
<comment type="caution">
    <text evidence="4">The sequence shown here is derived from an EMBL/GenBank/DDBJ whole genome shotgun (WGS) entry which is preliminary data.</text>
</comment>
<evidence type="ECO:0000256" key="2">
    <source>
        <dbReference type="ARBA" id="ARBA00022649"/>
    </source>
</evidence>
<dbReference type="InterPro" id="IPR007712">
    <property type="entry name" value="RelE/ParE_toxin"/>
</dbReference>
<dbReference type="InterPro" id="IPR028344">
    <property type="entry name" value="ParE1/4"/>
</dbReference>
<reference evidence="5" key="1">
    <citation type="submission" date="2018-05" db="EMBL/GenBank/DDBJ databases">
        <authorList>
            <person name="Liu B.-T."/>
        </authorList>
    </citation>
    <scope>NUCLEOTIDE SEQUENCE [LARGE SCALE GENOMIC DNA]</scope>
    <source>
        <strain evidence="5">WD6-1</strain>
    </source>
</reference>
<dbReference type="PANTHER" id="PTHR33755">
    <property type="entry name" value="TOXIN PARE1-RELATED"/>
    <property type="match status" value="1"/>
</dbReference>
<dbReference type="PIRSF" id="PIRSF029218">
    <property type="entry name" value="ParE"/>
    <property type="match status" value="1"/>
</dbReference>
<protein>
    <recommendedName>
        <fullName evidence="3">Toxin</fullName>
    </recommendedName>
</protein>
<proteinExistence type="inferred from homology"/>
<evidence type="ECO:0000313" key="5">
    <source>
        <dbReference type="Proteomes" id="UP000245168"/>
    </source>
</evidence>
<name>A0A2U2BTM5_9PROT</name>
<organism evidence="4 5">
    <name type="scientific">Marinicauda salina</name>
    <dbReference type="NCBI Taxonomy" id="2135793"/>
    <lineage>
        <taxon>Bacteria</taxon>
        <taxon>Pseudomonadati</taxon>
        <taxon>Pseudomonadota</taxon>
        <taxon>Alphaproteobacteria</taxon>
        <taxon>Maricaulales</taxon>
        <taxon>Maricaulaceae</taxon>
        <taxon>Marinicauda</taxon>
    </lineage>
</organism>
<evidence type="ECO:0000313" key="4">
    <source>
        <dbReference type="EMBL" id="PWE17353.1"/>
    </source>
</evidence>
<dbReference type="RefSeq" id="WP_109252584.1">
    <property type="nucleotide sequence ID" value="NZ_QEXV01000003.1"/>
</dbReference>
<dbReference type="InterPro" id="IPR035093">
    <property type="entry name" value="RelE/ParE_toxin_dom_sf"/>
</dbReference>
<dbReference type="PANTHER" id="PTHR33755:SF9">
    <property type="entry name" value="TOXIN PARE1"/>
    <property type="match status" value="1"/>
</dbReference>
<gene>
    <name evidence="4" type="ORF">DDZ18_06620</name>
</gene>
<dbReference type="Gene3D" id="3.30.2310.20">
    <property type="entry name" value="RelE-like"/>
    <property type="match status" value="1"/>
</dbReference>
<dbReference type="Pfam" id="PF05016">
    <property type="entry name" value="ParE_toxin"/>
    <property type="match status" value="1"/>
</dbReference>
<dbReference type="EMBL" id="QEXV01000003">
    <property type="protein sequence ID" value="PWE17353.1"/>
    <property type="molecule type" value="Genomic_DNA"/>
</dbReference>
<evidence type="ECO:0000256" key="1">
    <source>
        <dbReference type="ARBA" id="ARBA00006226"/>
    </source>
</evidence>
<accession>A0A2U2BTM5</accession>